<keyword evidence="8 11" id="KW-0067">ATP-binding</keyword>
<protein>
    <recommendedName>
        <fullName evidence="11">Probable nicotinate-nucleotide adenylyltransferase</fullName>
        <ecNumber evidence="11">2.7.7.18</ecNumber>
    </recommendedName>
    <alternativeName>
        <fullName evidence="11">Deamido-NAD(+) diphosphorylase</fullName>
    </alternativeName>
    <alternativeName>
        <fullName evidence="11">Deamido-NAD(+) pyrophosphorylase</fullName>
    </alternativeName>
    <alternativeName>
        <fullName evidence="11">Nicotinate mononucleotide adenylyltransferase</fullName>
        <shortName evidence="11">NaMN adenylyltransferase</shortName>
    </alternativeName>
</protein>
<dbReference type="NCBIfam" id="TIGR00125">
    <property type="entry name" value="cyt_tran_rel"/>
    <property type="match status" value="1"/>
</dbReference>
<evidence type="ECO:0000256" key="1">
    <source>
        <dbReference type="ARBA" id="ARBA00002324"/>
    </source>
</evidence>
<evidence type="ECO:0000313" key="13">
    <source>
        <dbReference type="EMBL" id="AQW87511.1"/>
    </source>
</evidence>
<evidence type="ECO:0000256" key="10">
    <source>
        <dbReference type="ARBA" id="ARBA00048721"/>
    </source>
</evidence>
<dbReference type="Proteomes" id="UP000190868">
    <property type="component" value="Chromosome"/>
</dbReference>
<dbReference type="GO" id="GO:0004515">
    <property type="term" value="F:nicotinate-nucleotide adenylyltransferase activity"/>
    <property type="evidence" value="ECO:0007669"/>
    <property type="project" value="UniProtKB-UniRule"/>
</dbReference>
<dbReference type="RefSeq" id="WP_078424406.1">
    <property type="nucleotide sequence ID" value="NZ_CP017258.1"/>
</dbReference>
<evidence type="ECO:0000256" key="2">
    <source>
        <dbReference type="ARBA" id="ARBA00005019"/>
    </source>
</evidence>
<dbReference type="PANTHER" id="PTHR39321:SF3">
    <property type="entry name" value="PHOSPHOPANTETHEINE ADENYLYLTRANSFERASE"/>
    <property type="match status" value="1"/>
</dbReference>
<keyword evidence="9 11" id="KW-0520">NAD</keyword>
<name>A0A1S6U6Z1_9BACT</name>
<sequence>MNLALFGGSFDPPHLGHDSIVKMALNELDIDKLIIMPTFISPFKANFSAPPDVRLKWIKSIWGSLENVEISDFEIEQKRPVPTIQTAIYLKEKYNPENFYLLLGADHIRNLSTWHNYNELKNIVKFIVAKRDEIEIPKNLQKINTDVHISSSEIREGIGYELLNDNIKEDIIKFYKGK</sequence>
<evidence type="ECO:0000313" key="14">
    <source>
        <dbReference type="Proteomes" id="UP000190868"/>
    </source>
</evidence>
<keyword evidence="4 11" id="KW-0662">Pyridine nucleotide biosynthesis</keyword>
<dbReference type="EMBL" id="CP017258">
    <property type="protein sequence ID" value="AQW87511.1"/>
    <property type="molecule type" value="Genomic_DNA"/>
</dbReference>
<dbReference type="InterPro" id="IPR014729">
    <property type="entry name" value="Rossmann-like_a/b/a_fold"/>
</dbReference>
<evidence type="ECO:0000256" key="5">
    <source>
        <dbReference type="ARBA" id="ARBA00022679"/>
    </source>
</evidence>
<dbReference type="Pfam" id="PF01467">
    <property type="entry name" value="CTP_transf_like"/>
    <property type="match status" value="1"/>
</dbReference>
<keyword evidence="6 11" id="KW-0548">Nucleotidyltransferase</keyword>
<evidence type="ECO:0000259" key="12">
    <source>
        <dbReference type="Pfam" id="PF01467"/>
    </source>
</evidence>
<keyword evidence="7 11" id="KW-0547">Nucleotide-binding</keyword>
<evidence type="ECO:0000256" key="11">
    <source>
        <dbReference type="HAMAP-Rule" id="MF_00244"/>
    </source>
</evidence>
<keyword evidence="5 11" id="KW-0808">Transferase</keyword>
<accession>A0A1S6U6Z1</accession>
<proteinExistence type="inferred from homology"/>
<evidence type="ECO:0000256" key="3">
    <source>
        <dbReference type="ARBA" id="ARBA00009014"/>
    </source>
</evidence>
<dbReference type="CDD" id="cd02165">
    <property type="entry name" value="NMNAT"/>
    <property type="match status" value="1"/>
</dbReference>
<dbReference type="PANTHER" id="PTHR39321">
    <property type="entry name" value="NICOTINATE-NUCLEOTIDE ADENYLYLTRANSFERASE-RELATED"/>
    <property type="match status" value="1"/>
</dbReference>
<gene>
    <name evidence="11 13" type="primary">nadD</name>
    <name evidence="13" type="ORF">CPIN18021_0697</name>
</gene>
<evidence type="ECO:0000256" key="6">
    <source>
        <dbReference type="ARBA" id="ARBA00022695"/>
    </source>
</evidence>
<evidence type="ECO:0000256" key="4">
    <source>
        <dbReference type="ARBA" id="ARBA00022642"/>
    </source>
</evidence>
<reference evidence="14" key="1">
    <citation type="submission" date="2016-09" db="EMBL/GenBank/DDBJ databases">
        <title>Comparative genomics of the Campylobacter concisus group.</title>
        <authorList>
            <person name="Miller W.G."/>
            <person name="Yee E."/>
            <person name="Chapman M.H."/>
            <person name="Huynh S."/>
            <person name="Bono J.L."/>
            <person name="On S.L.W."/>
            <person name="StLeger J."/>
            <person name="Foster G."/>
            <person name="Parker C.T."/>
        </authorList>
    </citation>
    <scope>NUCLEOTIDE SEQUENCE [LARGE SCALE GENOMIC DNA]</scope>
    <source>
        <strain evidence="14">RM18021</strain>
    </source>
</reference>
<dbReference type="GO" id="GO:0009435">
    <property type="term" value="P:NAD+ biosynthetic process"/>
    <property type="evidence" value="ECO:0007669"/>
    <property type="project" value="UniProtKB-UniRule"/>
</dbReference>
<dbReference type="GO" id="GO:0005524">
    <property type="term" value="F:ATP binding"/>
    <property type="evidence" value="ECO:0007669"/>
    <property type="project" value="UniProtKB-KW"/>
</dbReference>
<dbReference type="UniPathway" id="UPA00253">
    <property type="reaction ID" value="UER00332"/>
</dbReference>
<feature type="domain" description="Cytidyltransferase-like" evidence="12">
    <location>
        <begin position="5"/>
        <end position="156"/>
    </location>
</feature>
<organism evidence="13 14">
    <name type="scientific">Campylobacter pinnipediorum subsp. caledonicus</name>
    <dbReference type="NCBI Taxonomy" id="1874362"/>
    <lineage>
        <taxon>Bacteria</taxon>
        <taxon>Pseudomonadati</taxon>
        <taxon>Campylobacterota</taxon>
        <taxon>Epsilonproteobacteria</taxon>
        <taxon>Campylobacterales</taxon>
        <taxon>Campylobacteraceae</taxon>
        <taxon>Campylobacter</taxon>
    </lineage>
</organism>
<dbReference type="AlphaFoldDB" id="A0A1S6U6Z1"/>
<comment type="pathway">
    <text evidence="2 11">Cofactor biosynthesis; NAD(+) biosynthesis; deamido-NAD(+) from nicotinate D-ribonucleotide: step 1/1.</text>
</comment>
<dbReference type="InterPro" id="IPR004821">
    <property type="entry name" value="Cyt_trans-like"/>
</dbReference>
<comment type="similarity">
    <text evidence="3 11">Belongs to the NadD family.</text>
</comment>
<dbReference type="InterPro" id="IPR005248">
    <property type="entry name" value="NadD/NMNAT"/>
</dbReference>
<comment type="catalytic activity">
    <reaction evidence="10 11">
        <text>nicotinate beta-D-ribonucleotide + ATP + H(+) = deamido-NAD(+) + diphosphate</text>
        <dbReference type="Rhea" id="RHEA:22860"/>
        <dbReference type="ChEBI" id="CHEBI:15378"/>
        <dbReference type="ChEBI" id="CHEBI:30616"/>
        <dbReference type="ChEBI" id="CHEBI:33019"/>
        <dbReference type="ChEBI" id="CHEBI:57502"/>
        <dbReference type="ChEBI" id="CHEBI:58437"/>
        <dbReference type="EC" id="2.7.7.18"/>
    </reaction>
</comment>
<dbReference type="NCBIfam" id="TIGR00482">
    <property type="entry name" value="nicotinate (nicotinamide) nucleotide adenylyltransferase"/>
    <property type="match status" value="1"/>
</dbReference>
<dbReference type="HAMAP" id="MF_00244">
    <property type="entry name" value="NaMN_adenylyltr"/>
    <property type="match status" value="1"/>
</dbReference>
<dbReference type="SUPFAM" id="SSF52374">
    <property type="entry name" value="Nucleotidylyl transferase"/>
    <property type="match status" value="1"/>
</dbReference>
<evidence type="ECO:0000256" key="8">
    <source>
        <dbReference type="ARBA" id="ARBA00022840"/>
    </source>
</evidence>
<keyword evidence="14" id="KW-1185">Reference proteome</keyword>
<dbReference type="Gene3D" id="3.40.50.620">
    <property type="entry name" value="HUPs"/>
    <property type="match status" value="1"/>
</dbReference>
<evidence type="ECO:0000256" key="7">
    <source>
        <dbReference type="ARBA" id="ARBA00022741"/>
    </source>
</evidence>
<evidence type="ECO:0000256" key="9">
    <source>
        <dbReference type="ARBA" id="ARBA00023027"/>
    </source>
</evidence>
<dbReference type="EC" id="2.7.7.18" evidence="11"/>
<comment type="function">
    <text evidence="1 11">Catalyzes the reversible adenylation of nicotinate mononucleotide (NaMN) to nicotinic acid adenine dinucleotide (NaAD).</text>
</comment>